<dbReference type="RefSeq" id="XP_951949.1">
    <property type="nucleotide sequence ID" value="XM_946856.1"/>
</dbReference>
<dbReference type="GeneID" id="3862214"/>
<dbReference type="InterPro" id="IPR011714">
    <property type="entry name" value="Seve_residue_repeat"/>
</dbReference>
<evidence type="ECO:0000313" key="4">
    <source>
        <dbReference type="Proteomes" id="UP000001950"/>
    </source>
</evidence>
<feature type="region of interest" description="Disordered" evidence="2">
    <location>
        <begin position="128"/>
        <end position="147"/>
    </location>
</feature>
<keyword evidence="4" id="KW-1185">Reference proteome</keyword>
<dbReference type="Pfam" id="PF07709">
    <property type="entry name" value="SRR"/>
    <property type="match status" value="4"/>
</dbReference>
<evidence type="ECO:0000256" key="2">
    <source>
        <dbReference type="SAM" id="MobiDB-lite"/>
    </source>
</evidence>
<dbReference type="EMBL" id="CR940348">
    <property type="protein sequence ID" value="CAI74217.1"/>
    <property type="molecule type" value="Genomic_DNA"/>
</dbReference>
<accession>Q4UFU1</accession>
<dbReference type="KEGG" id="tan:TA15010"/>
<dbReference type="VEuPathDB" id="PiroplasmaDB:TA15010"/>
<gene>
    <name evidence="3" type="ORF">TA15010</name>
</gene>
<feature type="compositionally biased region" description="Polar residues" evidence="2">
    <location>
        <begin position="130"/>
        <end position="143"/>
    </location>
</feature>
<dbReference type="Proteomes" id="UP000001950">
    <property type="component" value="Chromosome 2"/>
</dbReference>
<reference evidence="3 4" key="1">
    <citation type="journal article" date="2005" name="Science">
        <title>Genome of the host-cell transforming parasite Theileria annulata compared with T. parva.</title>
        <authorList>
            <person name="Pain A."/>
            <person name="Renauld H."/>
            <person name="Berriman M."/>
            <person name="Murphy L."/>
            <person name="Yeats C.A."/>
            <person name="Weir W."/>
            <person name="Kerhornou A."/>
            <person name="Aslett M."/>
            <person name="Bishop R."/>
            <person name="Bouchier C."/>
            <person name="Cochet M."/>
            <person name="Coulson R.M.R."/>
            <person name="Cronin A."/>
            <person name="de Villiers E.P."/>
            <person name="Fraser A."/>
            <person name="Fosker N."/>
            <person name="Gardner M."/>
            <person name="Goble A."/>
            <person name="Griffiths-Jones S."/>
            <person name="Harris D.E."/>
            <person name="Katzer F."/>
            <person name="Larke N."/>
            <person name="Lord A."/>
            <person name="Maser P."/>
            <person name="McKellar S."/>
            <person name="Mooney P."/>
            <person name="Morton F."/>
            <person name="Nene V."/>
            <person name="O'Neil S."/>
            <person name="Price C."/>
            <person name="Quail M.A."/>
            <person name="Rabbinowitsch E."/>
            <person name="Rawlings N.D."/>
            <person name="Rutter S."/>
            <person name="Saunders D."/>
            <person name="Seeger K."/>
            <person name="Shah T."/>
            <person name="Squares R."/>
            <person name="Squares S."/>
            <person name="Tivey A."/>
            <person name="Walker A.R."/>
            <person name="Woodward J."/>
            <person name="Dobbelaere D.A.E."/>
            <person name="Langsley G."/>
            <person name="Rajandream M.A."/>
            <person name="McKeever D."/>
            <person name="Shiels B."/>
            <person name="Tait A."/>
            <person name="Barrell B.G."/>
            <person name="Hall N."/>
        </authorList>
    </citation>
    <scope>NUCLEOTIDE SEQUENCE [LARGE SCALE GENOMIC DNA]</scope>
    <source>
        <strain evidence="4">Ankara</strain>
    </source>
</reference>
<name>Q4UFU1_THEAN</name>
<evidence type="ECO:0000256" key="1">
    <source>
        <dbReference type="SAM" id="Coils"/>
    </source>
</evidence>
<evidence type="ECO:0000313" key="3">
    <source>
        <dbReference type="EMBL" id="CAI74217.1"/>
    </source>
</evidence>
<proteinExistence type="predicted"/>
<dbReference type="AlphaFoldDB" id="Q4UFU1"/>
<protein>
    <submittedName>
        <fullName evidence="3">Uncharacterized protein</fullName>
    </submittedName>
</protein>
<organism evidence="3 4">
    <name type="scientific">Theileria annulata</name>
    <dbReference type="NCBI Taxonomy" id="5874"/>
    <lineage>
        <taxon>Eukaryota</taxon>
        <taxon>Sar</taxon>
        <taxon>Alveolata</taxon>
        <taxon>Apicomplexa</taxon>
        <taxon>Aconoidasida</taxon>
        <taxon>Piroplasmida</taxon>
        <taxon>Theileriidae</taxon>
        <taxon>Theileria</taxon>
    </lineage>
</organism>
<sequence length="644" mass="69346">MPDDLLILQPEINEKATQLQNLAKELKTASGDGNVGTAAGDLASNAQTLHGAASQLPATDGLTDLKDKATELATAAKKDTTSAGQDKESLYATATALQSDATDPANAIAVIEAFKKVKTAYEKLAAHPKYSTNKPSPGQTPDPNTAKRKVKAVETAWNGVKTEFENLCKALIKHYSDEVNTQATQLKNDPTVENARAFKEEYDTFKDVKSTIEIKPGDSGTKKTIEVTNLPHINDTFKPRQKKFIWIIIPSILTQWLNFLTYKLAVYPQKLKAEANGLSGKAGTLSTRSSTLETALGSNEAAKKLAEGLKEAASNSVSGKGLKELLGDLNKASGITNIHDKAKLVLAKYNEVVNAYNSVKGDTTATGKAVEFATVKSAFNQLQKAAYEGTIDDPSEGKADDKRYNGKAEELKTKAQLLHDAANAIFEAAKDGSPLTELRTPAGQLKEAAKSSSGQDDLYNAAKALESGGSVDEHKANDVIAKFDAVKSAYTTLSSKTEYKDVIEDNSSLPQEQQQKVKAVDTAYKDLKGIYYQMLNLSKLHKAAEKLRAAAQAASGLNTLEDLKNAADNLKTNVTTLRDQTAGNAYDNAKNVEDKFNDVKSAFNKLTADENKVQDTFNALKGVYDHIGSTTFLDLLIPNLNNNS</sequence>
<keyword evidence="1" id="KW-0175">Coiled coil</keyword>
<feature type="coiled-coil region" evidence="1">
    <location>
        <begin position="553"/>
        <end position="580"/>
    </location>
</feature>
<dbReference type="InParanoid" id="Q4UFU1"/>